<dbReference type="SMART" id="SM00091">
    <property type="entry name" value="PAS"/>
    <property type="match status" value="1"/>
</dbReference>
<accession>A0ABT5YN60</accession>
<keyword evidence="3" id="KW-0597">Phosphoprotein</keyword>
<keyword evidence="4" id="KW-0808">Transferase</keyword>
<dbReference type="Pfam" id="PF00512">
    <property type="entry name" value="HisKA"/>
    <property type="match status" value="1"/>
</dbReference>
<keyword evidence="11" id="KW-1185">Reference proteome</keyword>
<evidence type="ECO:0000313" key="10">
    <source>
        <dbReference type="EMBL" id="MDF2095694.1"/>
    </source>
</evidence>
<dbReference type="GO" id="GO:0005524">
    <property type="term" value="F:ATP binding"/>
    <property type="evidence" value="ECO:0007669"/>
    <property type="project" value="UniProtKB-KW"/>
</dbReference>
<dbReference type="SUPFAM" id="SSF55874">
    <property type="entry name" value="ATPase domain of HSP90 chaperone/DNA topoisomerase II/histidine kinase"/>
    <property type="match status" value="1"/>
</dbReference>
<dbReference type="Gene3D" id="1.10.287.130">
    <property type="match status" value="1"/>
</dbReference>
<keyword evidence="7 8" id="KW-0472">Membrane</keyword>
<dbReference type="Pfam" id="PF02518">
    <property type="entry name" value="HATPase_c"/>
    <property type="match status" value="1"/>
</dbReference>
<evidence type="ECO:0000256" key="7">
    <source>
        <dbReference type="ARBA" id="ARBA00023136"/>
    </source>
</evidence>
<proteinExistence type="predicted"/>
<keyword evidence="6" id="KW-0902">Two-component regulatory system</keyword>
<feature type="domain" description="Histidine kinase" evidence="9">
    <location>
        <begin position="233"/>
        <end position="462"/>
    </location>
</feature>
<keyword evidence="5" id="KW-0418">Kinase</keyword>
<dbReference type="SUPFAM" id="SSF55785">
    <property type="entry name" value="PYP-like sensor domain (PAS domain)"/>
    <property type="match status" value="1"/>
</dbReference>
<dbReference type="PANTHER" id="PTHR45453">
    <property type="entry name" value="PHOSPHATE REGULON SENSOR PROTEIN PHOR"/>
    <property type="match status" value="1"/>
</dbReference>
<dbReference type="Gene3D" id="3.30.565.10">
    <property type="entry name" value="Histidine kinase-like ATPase, C-terminal domain"/>
    <property type="match status" value="1"/>
</dbReference>
<dbReference type="InterPro" id="IPR036097">
    <property type="entry name" value="HisK_dim/P_sf"/>
</dbReference>
<dbReference type="InterPro" id="IPR005467">
    <property type="entry name" value="His_kinase_dom"/>
</dbReference>
<evidence type="ECO:0000313" key="11">
    <source>
        <dbReference type="Proteomes" id="UP001215503"/>
    </source>
</evidence>
<keyword evidence="10" id="KW-0067">ATP-binding</keyword>
<dbReference type="SUPFAM" id="SSF47384">
    <property type="entry name" value="Homodimeric domain of signal transducing histidine kinase"/>
    <property type="match status" value="1"/>
</dbReference>
<evidence type="ECO:0000256" key="3">
    <source>
        <dbReference type="ARBA" id="ARBA00022553"/>
    </source>
</evidence>
<dbReference type="RefSeq" id="WP_275821361.1">
    <property type="nucleotide sequence ID" value="NZ_JARHUD010000003.1"/>
</dbReference>
<keyword evidence="10" id="KW-0547">Nucleotide-binding</keyword>
<dbReference type="InterPro" id="IPR035965">
    <property type="entry name" value="PAS-like_dom_sf"/>
</dbReference>
<organism evidence="10 11">
    <name type="scientific">Aquibaculum arenosum</name>
    <dbReference type="NCBI Taxonomy" id="3032591"/>
    <lineage>
        <taxon>Bacteria</taxon>
        <taxon>Pseudomonadati</taxon>
        <taxon>Pseudomonadota</taxon>
        <taxon>Alphaproteobacteria</taxon>
        <taxon>Rhodospirillales</taxon>
        <taxon>Rhodovibrionaceae</taxon>
        <taxon>Aquibaculum</taxon>
    </lineage>
</organism>
<dbReference type="Gene3D" id="3.30.450.20">
    <property type="entry name" value="PAS domain"/>
    <property type="match status" value="1"/>
</dbReference>
<dbReference type="Pfam" id="PF13188">
    <property type="entry name" value="PAS_8"/>
    <property type="match status" value="1"/>
</dbReference>
<keyword evidence="8" id="KW-0812">Transmembrane</keyword>
<dbReference type="InterPro" id="IPR000014">
    <property type="entry name" value="PAS"/>
</dbReference>
<feature type="transmembrane region" description="Helical" evidence="8">
    <location>
        <begin position="31"/>
        <end position="50"/>
    </location>
</feature>
<comment type="caution">
    <text evidence="10">The sequence shown here is derived from an EMBL/GenBank/DDBJ whole genome shotgun (WGS) entry which is preliminary data.</text>
</comment>
<dbReference type="PANTHER" id="PTHR45453:SF1">
    <property type="entry name" value="PHOSPHATE REGULON SENSOR PROTEIN PHOR"/>
    <property type="match status" value="1"/>
</dbReference>
<dbReference type="InterPro" id="IPR004358">
    <property type="entry name" value="Sig_transdc_His_kin-like_C"/>
</dbReference>
<dbReference type="InterPro" id="IPR050351">
    <property type="entry name" value="BphY/WalK/GraS-like"/>
</dbReference>
<protein>
    <recommendedName>
        <fullName evidence="2">histidine kinase</fullName>
        <ecNumber evidence="2">2.7.13.3</ecNumber>
    </recommendedName>
</protein>
<dbReference type="PRINTS" id="PR00344">
    <property type="entry name" value="BCTRLSENSOR"/>
</dbReference>
<evidence type="ECO:0000259" key="9">
    <source>
        <dbReference type="PROSITE" id="PS50109"/>
    </source>
</evidence>
<dbReference type="InterPro" id="IPR036890">
    <property type="entry name" value="HATPase_C_sf"/>
</dbReference>
<keyword evidence="8" id="KW-1133">Transmembrane helix</keyword>
<dbReference type="InterPro" id="IPR003594">
    <property type="entry name" value="HATPase_dom"/>
</dbReference>
<dbReference type="EC" id="2.7.13.3" evidence="2"/>
<dbReference type="CDD" id="cd00082">
    <property type="entry name" value="HisKA"/>
    <property type="match status" value="1"/>
</dbReference>
<comment type="catalytic activity">
    <reaction evidence="1">
        <text>ATP + protein L-histidine = ADP + protein N-phospho-L-histidine.</text>
        <dbReference type="EC" id="2.7.13.3"/>
    </reaction>
</comment>
<evidence type="ECO:0000256" key="2">
    <source>
        <dbReference type="ARBA" id="ARBA00012438"/>
    </source>
</evidence>
<evidence type="ECO:0000256" key="5">
    <source>
        <dbReference type="ARBA" id="ARBA00022777"/>
    </source>
</evidence>
<gene>
    <name evidence="10" type="ORF">P2G67_06860</name>
</gene>
<dbReference type="InterPro" id="IPR003661">
    <property type="entry name" value="HisK_dim/P_dom"/>
</dbReference>
<sequence>MLRHVVLALLALCAPVLVVLAGLVAAGFLAWSWAILAVLLIAAIQLPLLIGHFHHLRTILAYLGKLRRGGGAAIGMVQHWEGGATLLTPGLDVALKQTARERERQQQAVESAMAANEAILSNLPDPLLLLDGKRRILRANPAAEALLGGELAGRDLVSVLRQPDLLSAVDQALAGQRAEAVDFDLPGPVEQHLIAHVVGLEMPAVEGPAAVVALHDLTAIHRAERMRADFVANASHELRTPLASLLGFVETLRGPARDDPAALQSFLPIMHEQAQRMTRLVEDLLSLSRIELREHSPPSGRVDLARTLDAVARGLALRAKDRGMRLDLDLAGCPAVLGEEDELTQVFQNLIDNAIKYGRDGSVVRVLGRLGDAEEDAFARRLGVPCLAVAVHDEGEGIPREHLSRLTERFYRVDTARSRKLGGTGLGLAIVKHIVNRHRGLLRIESISGEGSVFTVYLPLAPAAEMHGEDKSDARQKTLTQTQ</sequence>
<evidence type="ECO:0000256" key="8">
    <source>
        <dbReference type="SAM" id="Phobius"/>
    </source>
</evidence>
<name>A0ABT5YN60_9PROT</name>
<dbReference type="SMART" id="SM00388">
    <property type="entry name" value="HisKA"/>
    <property type="match status" value="1"/>
</dbReference>
<dbReference type="EMBL" id="JARHUD010000003">
    <property type="protein sequence ID" value="MDF2095694.1"/>
    <property type="molecule type" value="Genomic_DNA"/>
</dbReference>
<evidence type="ECO:0000256" key="6">
    <source>
        <dbReference type="ARBA" id="ARBA00023012"/>
    </source>
</evidence>
<dbReference type="SMART" id="SM00387">
    <property type="entry name" value="HATPase_c"/>
    <property type="match status" value="1"/>
</dbReference>
<reference evidence="10 11" key="1">
    <citation type="submission" date="2023-03" db="EMBL/GenBank/DDBJ databases">
        <title>Fodinicurvata sp. CAU 1616 isolated from sea sendiment.</title>
        <authorList>
            <person name="Kim W."/>
        </authorList>
    </citation>
    <scope>NUCLEOTIDE SEQUENCE [LARGE SCALE GENOMIC DNA]</scope>
    <source>
        <strain evidence="10 11">CAU 1616</strain>
    </source>
</reference>
<dbReference type="PROSITE" id="PS50109">
    <property type="entry name" value="HIS_KIN"/>
    <property type="match status" value="1"/>
</dbReference>
<dbReference type="Proteomes" id="UP001215503">
    <property type="component" value="Unassembled WGS sequence"/>
</dbReference>
<evidence type="ECO:0000256" key="4">
    <source>
        <dbReference type="ARBA" id="ARBA00022679"/>
    </source>
</evidence>
<evidence type="ECO:0000256" key="1">
    <source>
        <dbReference type="ARBA" id="ARBA00000085"/>
    </source>
</evidence>